<feature type="binding site" evidence="1">
    <location>
        <position position="379"/>
    </location>
    <ligand>
        <name>Mn(2+)</name>
        <dbReference type="ChEBI" id="CHEBI:29035"/>
        <label>2</label>
    </ligand>
</feature>
<dbReference type="Pfam" id="PF07687">
    <property type="entry name" value="M20_dimer"/>
    <property type="match status" value="1"/>
</dbReference>
<feature type="binding site" evidence="1">
    <location>
        <position position="112"/>
    </location>
    <ligand>
        <name>Mn(2+)</name>
        <dbReference type="ChEBI" id="CHEBI:29035"/>
        <label>2</label>
    </ligand>
</feature>
<evidence type="ECO:0000256" key="1">
    <source>
        <dbReference type="PIRSR" id="PIRSR005962-1"/>
    </source>
</evidence>
<dbReference type="Proteomes" id="UP000784435">
    <property type="component" value="Unassembled WGS sequence"/>
</dbReference>
<comment type="cofactor">
    <cofactor evidence="1">
        <name>Mn(2+)</name>
        <dbReference type="ChEBI" id="CHEBI:29035"/>
    </cofactor>
    <text evidence="1">The Mn(2+) ion enhances activity.</text>
</comment>
<keyword evidence="1" id="KW-0479">Metal-binding</keyword>
<dbReference type="InterPro" id="IPR017439">
    <property type="entry name" value="Amidohydrolase"/>
</dbReference>
<sequence>MGLPEEITASLEEGLDDLVELYRGFHAAPELSMQEHRTAKAIGKRLESYGLTPRTVGGTGVVAVIENGEGPVVAFRADTDGLPIEEATGLPYASTASGTLADGTTTPVMHGCGHDTHITAGLEIARLLVTHRETWAGTVVLLFQPGEETAAGAAAMVEDGLWDRVPTPEAVYGQHVWPGVAGTVNVSVGTAMAMADSLRVTVHGRQAHGSQPENSIDPIVLGAYMITRLQTVVSREIAGSDMAVLTVGTFHGGVKENIIPAKAVFELNIRTFEPRVRERVLDAVSRIIRGEAMAAGAPDPEIEEMYRFPRCYNDESDAAALLDAFTDELGEDSVSRTDPVTGSEDFGVFPDSLGVPGVYWFFGGFRRETVEGGVPGGNHSPFFGPDDVPTALTTGVRAGLTALFTRVGK</sequence>
<dbReference type="InterPro" id="IPR002933">
    <property type="entry name" value="Peptidase_M20"/>
</dbReference>
<evidence type="ECO:0000313" key="3">
    <source>
        <dbReference type="EMBL" id="HJG79478.1"/>
    </source>
</evidence>
<feature type="binding site" evidence="1">
    <location>
        <position position="148"/>
    </location>
    <ligand>
        <name>Mn(2+)</name>
        <dbReference type="ChEBI" id="CHEBI:29035"/>
        <label>2</label>
    </ligand>
</feature>
<dbReference type="Pfam" id="PF01546">
    <property type="entry name" value="Peptidase_M20"/>
    <property type="match status" value="1"/>
</dbReference>
<feature type="binding site" evidence="1">
    <location>
        <position position="114"/>
    </location>
    <ligand>
        <name>Mn(2+)</name>
        <dbReference type="ChEBI" id="CHEBI:29035"/>
        <label>2</label>
    </ligand>
</feature>
<protein>
    <submittedName>
        <fullName evidence="3">Amidohydrolase</fullName>
    </submittedName>
</protein>
<name>A0A921MCJ5_9MICO</name>
<dbReference type="Gene3D" id="3.30.70.360">
    <property type="match status" value="1"/>
</dbReference>
<dbReference type="NCBIfam" id="TIGR01891">
    <property type="entry name" value="amidohydrolases"/>
    <property type="match status" value="1"/>
</dbReference>
<dbReference type="PANTHER" id="PTHR11014:SF63">
    <property type="entry name" value="METALLOPEPTIDASE, PUTATIVE (AFU_ORTHOLOGUE AFUA_6G09600)-RELATED"/>
    <property type="match status" value="1"/>
</dbReference>
<organism evidence="3 4">
    <name type="scientific">Brevibacterium senegalense</name>
    <dbReference type="NCBI Taxonomy" id="1033736"/>
    <lineage>
        <taxon>Bacteria</taxon>
        <taxon>Bacillati</taxon>
        <taxon>Actinomycetota</taxon>
        <taxon>Actinomycetes</taxon>
        <taxon>Micrococcales</taxon>
        <taxon>Brevibacteriaceae</taxon>
        <taxon>Brevibacterium</taxon>
    </lineage>
</organism>
<dbReference type="PIRSF" id="PIRSF005962">
    <property type="entry name" value="Pept_M20D_amidohydro"/>
    <property type="match status" value="1"/>
</dbReference>
<dbReference type="PANTHER" id="PTHR11014">
    <property type="entry name" value="PEPTIDASE M20 FAMILY MEMBER"/>
    <property type="match status" value="1"/>
</dbReference>
<evidence type="ECO:0000313" key="4">
    <source>
        <dbReference type="Proteomes" id="UP000784435"/>
    </source>
</evidence>
<feature type="domain" description="Peptidase M20 dimerisation" evidence="2">
    <location>
        <begin position="197"/>
        <end position="290"/>
    </location>
</feature>
<accession>A0A921MCJ5</accession>
<dbReference type="EMBL" id="DYUK01000080">
    <property type="protein sequence ID" value="HJG79478.1"/>
    <property type="molecule type" value="Genomic_DNA"/>
</dbReference>
<evidence type="ECO:0000259" key="2">
    <source>
        <dbReference type="Pfam" id="PF07687"/>
    </source>
</evidence>
<dbReference type="Gene3D" id="3.40.630.10">
    <property type="entry name" value="Zn peptidases"/>
    <property type="match status" value="1"/>
</dbReference>
<reference evidence="3" key="2">
    <citation type="submission" date="2021-09" db="EMBL/GenBank/DDBJ databases">
        <authorList>
            <person name="Gilroy R."/>
        </authorList>
    </citation>
    <scope>NUCLEOTIDE SEQUENCE</scope>
    <source>
        <strain evidence="3">ChiGjej5B5-7349</strain>
    </source>
</reference>
<dbReference type="InterPro" id="IPR036264">
    <property type="entry name" value="Bact_exopeptidase_dim_dom"/>
</dbReference>
<reference evidence="3" key="1">
    <citation type="journal article" date="2021" name="PeerJ">
        <title>Extensive microbial diversity within the chicken gut microbiome revealed by metagenomics and culture.</title>
        <authorList>
            <person name="Gilroy R."/>
            <person name="Ravi A."/>
            <person name="Getino M."/>
            <person name="Pursley I."/>
            <person name="Horton D.L."/>
            <person name="Alikhan N.F."/>
            <person name="Baker D."/>
            <person name="Gharbi K."/>
            <person name="Hall N."/>
            <person name="Watson M."/>
            <person name="Adriaenssens E.M."/>
            <person name="Foster-Nyarko E."/>
            <person name="Jarju S."/>
            <person name="Secka A."/>
            <person name="Antonio M."/>
            <person name="Oren A."/>
            <person name="Chaudhuri R.R."/>
            <person name="La Ragione R."/>
            <person name="Hildebrand F."/>
            <person name="Pallen M.J."/>
        </authorList>
    </citation>
    <scope>NUCLEOTIDE SEQUENCE</scope>
    <source>
        <strain evidence="3">ChiGjej5B5-7349</strain>
    </source>
</reference>
<dbReference type="SUPFAM" id="SSF55031">
    <property type="entry name" value="Bacterial exopeptidase dimerisation domain"/>
    <property type="match status" value="1"/>
</dbReference>
<gene>
    <name evidence="3" type="ORF">K8V08_03605</name>
</gene>
<dbReference type="InterPro" id="IPR011650">
    <property type="entry name" value="Peptidase_M20_dimer"/>
</dbReference>
<proteinExistence type="predicted"/>
<keyword evidence="1" id="KW-0464">Manganese</keyword>
<dbReference type="GO" id="GO:0016787">
    <property type="term" value="F:hydrolase activity"/>
    <property type="evidence" value="ECO:0007669"/>
    <property type="project" value="InterPro"/>
</dbReference>
<dbReference type="SUPFAM" id="SSF53187">
    <property type="entry name" value="Zn-dependent exopeptidases"/>
    <property type="match status" value="1"/>
</dbReference>
<comment type="caution">
    <text evidence="3">The sequence shown here is derived from an EMBL/GenBank/DDBJ whole genome shotgun (WGS) entry which is preliminary data.</text>
</comment>
<dbReference type="GO" id="GO:0046872">
    <property type="term" value="F:metal ion binding"/>
    <property type="evidence" value="ECO:0007669"/>
    <property type="project" value="UniProtKB-KW"/>
</dbReference>
<feature type="binding site" evidence="1">
    <location>
        <position position="175"/>
    </location>
    <ligand>
        <name>Mn(2+)</name>
        <dbReference type="ChEBI" id="CHEBI:29035"/>
        <label>2</label>
    </ligand>
</feature>
<dbReference type="AlphaFoldDB" id="A0A921MCJ5"/>